<dbReference type="InterPro" id="IPR036388">
    <property type="entry name" value="WH-like_DNA-bd_sf"/>
</dbReference>
<organism evidence="2 3">
    <name type="scientific">Mycolicibacterium elephantis</name>
    <dbReference type="NCBI Taxonomy" id="81858"/>
    <lineage>
        <taxon>Bacteria</taxon>
        <taxon>Bacillati</taxon>
        <taxon>Actinomycetota</taxon>
        <taxon>Actinomycetes</taxon>
        <taxon>Mycobacteriales</taxon>
        <taxon>Mycobacteriaceae</taxon>
        <taxon>Mycolicibacterium</taxon>
    </lineage>
</organism>
<evidence type="ECO:0000313" key="2">
    <source>
        <dbReference type="EMBL" id="ORA67015.1"/>
    </source>
</evidence>
<dbReference type="EMBL" id="MVHP01000007">
    <property type="protein sequence ID" value="ORA67015.1"/>
    <property type="molecule type" value="Genomic_DNA"/>
</dbReference>
<dbReference type="Gene3D" id="1.10.10.10">
    <property type="entry name" value="Winged helix-like DNA-binding domain superfamily/Winged helix DNA-binding domain"/>
    <property type="match status" value="1"/>
</dbReference>
<gene>
    <name evidence="2" type="ORF">BST23_08855</name>
</gene>
<dbReference type="Proteomes" id="UP000192772">
    <property type="component" value="Unassembled WGS sequence"/>
</dbReference>
<evidence type="ECO:0000313" key="3">
    <source>
        <dbReference type="Proteomes" id="UP000192772"/>
    </source>
</evidence>
<proteinExistence type="predicted"/>
<dbReference type="OrthoDB" id="5509004at2"/>
<dbReference type="PANTHER" id="PTHR35807">
    <property type="entry name" value="TRANSCRIPTIONAL REGULATOR REDD-RELATED"/>
    <property type="match status" value="1"/>
</dbReference>
<dbReference type="InterPro" id="IPR051677">
    <property type="entry name" value="AfsR-DnrI-RedD_regulator"/>
</dbReference>
<sequence length="195" mass="21817">MNRYALHLLGGFAVQVGDREVTLPPGCQRLVALLALKRRPMHRLWVCATLWPHTQTRRAVASLRSATWRLRPAGADPLVIDERQYMALAPDVSVDWHDAVDLIDRLLVGNAVVEPQLVTDLLPLLRAGELLDKWIEPWVCPERSRYHALRMSAVEALGRGADKPVAHHPRGALRSVHTGGTVPREHADSRDSRLP</sequence>
<dbReference type="AlphaFoldDB" id="A0A1X0D3S9"/>
<evidence type="ECO:0000256" key="1">
    <source>
        <dbReference type="SAM" id="MobiDB-lite"/>
    </source>
</evidence>
<dbReference type="RefSeq" id="WP_083042808.1">
    <property type="nucleotide sequence ID" value="NZ_MVHP01000007.1"/>
</dbReference>
<dbReference type="STRING" id="81858.BST23_08855"/>
<feature type="region of interest" description="Disordered" evidence="1">
    <location>
        <begin position="162"/>
        <end position="195"/>
    </location>
</feature>
<reference evidence="2 3" key="1">
    <citation type="submission" date="2017-02" db="EMBL/GenBank/DDBJ databases">
        <title>The new phylogeny of genus Mycobacterium.</title>
        <authorList>
            <person name="Tortoli E."/>
            <person name="Trovato A."/>
            <person name="Cirillo D.M."/>
        </authorList>
    </citation>
    <scope>NUCLEOTIDE SEQUENCE [LARGE SCALE GENOMIC DNA]</scope>
    <source>
        <strain evidence="2 3">FI-09383</strain>
    </source>
</reference>
<accession>A0A1X0D3S9</accession>
<name>A0A1X0D3S9_9MYCO</name>
<comment type="caution">
    <text evidence="2">The sequence shown here is derived from an EMBL/GenBank/DDBJ whole genome shotgun (WGS) entry which is preliminary data.</text>
</comment>
<feature type="compositionally biased region" description="Basic and acidic residues" evidence="1">
    <location>
        <begin position="183"/>
        <end position="195"/>
    </location>
</feature>
<protein>
    <submittedName>
        <fullName evidence="2">Transcriptional regulator</fullName>
    </submittedName>
</protein>